<dbReference type="InterPro" id="IPR053030">
    <property type="entry name" value="Ribosomal_biogenesis_FAF1-like"/>
</dbReference>
<dbReference type="GO" id="GO:0005730">
    <property type="term" value="C:nucleolus"/>
    <property type="evidence" value="ECO:0007669"/>
    <property type="project" value="TreeGrafter"/>
</dbReference>
<dbReference type="GO" id="GO:0000462">
    <property type="term" value="P:maturation of SSU-rRNA from tricistronic rRNA transcript (SSU-rRNA, 5.8S rRNA, LSU-rRNA)"/>
    <property type="evidence" value="ECO:0007669"/>
    <property type="project" value="TreeGrafter"/>
</dbReference>
<protein>
    <recommendedName>
        <fullName evidence="4">Protein FAF1</fullName>
    </recommendedName>
</protein>
<sequence>MVSVGKKRKAESSSVSESDVNDIFRRYFESRFEPLADADSKVTTGDESQDDEAEDDASSAQDSNELLDEGESDWGGISDAGEEDEDSDAEEESAPVIEVVDHSSSATPKFATMSKKELKAFMSSRPPDSTAAPQEETAKTKKSSSKSLPEDAPSLLAQDLELRRLLAESHLLNPSLRGGGSPFAGGPVAPKTFAEGRTRQKAVDLRVQALGSRESILKQEKMPMSMRKGMTAAADAREAKRRKEAKENGIILERDTSSKKKRQRTSGRGLDGPGMGKFKGAELKLNKSDVIKLQNSRDVFGRRSRG</sequence>
<accession>A0A0A1TG43</accession>
<name>A0A0A1TG43_9HYPO</name>
<evidence type="ECO:0000256" key="1">
    <source>
        <dbReference type="SAM" id="MobiDB-lite"/>
    </source>
</evidence>
<feature type="region of interest" description="Disordered" evidence="1">
    <location>
        <begin position="1"/>
        <end position="20"/>
    </location>
</feature>
<reference evidence="2 3" key="1">
    <citation type="journal article" date="2015" name="Genome Announc.">
        <title>Draft Genome Sequence and Gene Annotation of the Entomopathogenic Fungus Verticillium hemipterigenum.</title>
        <authorList>
            <person name="Horn F."/>
            <person name="Habel A."/>
            <person name="Scharf D.H."/>
            <person name="Dworschak J."/>
            <person name="Brakhage A.A."/>
            <person name="Guthke R."/>
            <person name="Hertweck C."/>
            <person name="Linde J."/>
        </authorList>
    </citation>
    <scope>NUCLEOTIDE SEQUENCE [LARGE SCALE GENOMIC DNA]</scope>
</reference>
<dbReference type="HOGENOM" id="CLU_054969_0_0_1"/>
<feature type="region of interest" description="Disordered" evidence="1">
    <location>
        <begin position="172"/>
        <end position="200"/>
    </location>
</feature>
<dbReference type="InterPro" id="IPR027973">
    <property type="entry name" value="FSAF1-like"/>
</dbReference>
<dbReference type="STRING" id="1531966.A0A0A1TG43"/>
<proteinExistence type="predicted"/>
<keyword evidence="3" id="KW-1185">Reference proteome</keyword>
<dbReference type="PANTHER" id="PTHR28096">
    <property type="entry name" value="PROTEIN FAF1"/>
    <property type="match status" value="1"/>
</dbReference>
<evidence type="ECO:0000313" key="2">
    <source>
        <dbReference type="EMBL" id="CEJ89390.1"/>
    </source>
</evidence>
<gene>
    <name evidence="2" type="ORF">VHEMI05233</name>
</gene>
<organism evidence="2 3">
    <name type="scientific">[Torrubiella] hemipterigena</name>
    <dbReference type="NCBI Taxonomy" id="1531966"/>
    <lineage>
        <taxon>Eukaryota</taxon>
        <taxon>Fungi</taxon>
        <taxon>Dikarya</taxon>
        <taxon>Ascomycota</taxon>
        <taxon>Pezizomycotina</taxon>
        <taxon>Sordariomycetes</taxon>
        <taxon>Hypocreomycetidae</taxon>
        <taxon>Hypocreales</taxon>
        <taxon>Clavicipitaceae</taxon>
        <taxon>Clavicipitaceae incertae sedis</taxon>
        <taxon>'Torrubiella' clade</taxon>
    </lineage>
</organism>
<dbReference type="Pfam" id="PF15375">
    <property type="entry name" value="FSAF1"/>
    <property type="match status" value="1"/>
</dbReference>
<dbReference type="AlphaFoldDB" id="A0A0A1TG43"/>
<feature type="compositionally biased region" description="Acidic residues" evidence="1">
    <location>
        <begin position="47"/>
        <end position="57"/>
    </location>
</feature>
<dbReference type="PANTHER" id="PTHR28096:SF1">
    <property type="entry name" value="PROTEIN FAF1"/>
    <property type="match status" value="1"/>
</dbReference>
<dbReference type="EMBL" id="CDHN01000002">
    <property type="protein sequence ID" value="CEJ89390.1"/>
    <property type="molecule type" value="Genomic_DNA"/>
</dbReference>
<feature type="region of interest" description="Disordered" evidence="1">
    <location>
        <begin position="214"/>
        <end position="287"/>
    </location>
</feature>
<feature type="compositionally biased region" description="Basic and acidic residues" evidence="1">
    <location>
        <begin position="244"/>
        <end position="258"/>
    </location>
</feature>
<evidence type="ECO:0000313" key="3">
    <source>
        <dbReference type="Proteomes" id="UP000039046"/>
    </source>
</evidence>
<feature type="region of interest" description="Disordered" evidence="1">
    <location>
        <begin position="35"/>
        <end position="155"/>
    </location>
</feature>
<dbReference type="Proteomes" id="UP000039046">
    <property type="component" value="Unassembled WGS sequence"/>
</dbReference>
<feature type="compositionally biased region" description="Acidic residues" evidence="1">
    <location>
        <begin position="80"/>
        <end position="93"/>
    </location>
</feature>
<evidence type="ECO:0008006" key="4">
    <source>
        <dbReference type="Google" id="ProtNLM"/>
    </source>
</evidence>